<organism evidence="4 5">
    <name type="scientific">Puccinia sorghi</name>
    <dbReference type="NCBI Taxonomy" id="27349"/>
    <lineage>
        <taxon>Eukaryota</taxon>
        <taxon>Fungi</taxon>
        <taxon>Dikarya</taxon>
        <taxon>Basidiomycota</taxon>
        <taxon>Pucciniomycotina</taxon>
        <taxon>Pucciniomycetes</taxon>
        <taxon>Pucciniales</taxon>
        <taxon>Pucciniaceae</taxon>
        <taxon>Puccinia</taxon>
    </lineage>
</organism>
<keyword evidence="2" id="KW-0235">DNA replication</keyword>
<comment type="caution">
    <text evidence="4">The sequence shown here is derived from an EMBL/GenBank/DDBJ whole genome shotgun (WGS) entry which is preliminary data.</text>
</comment>
<dbReference type="OrthoDB" id="276989at2759"/>
<dbReference type="GO" id="GO:0006260">
    <property type="term" value="P:DNA replication"/>
    <property type="evidence" value="ECO:0007669"/>
    <property type="project" value="UniProtKB-KW"/>
</dbReference>
<dbReference type="VEuPathDB" id="FungiDB:VP01_619g8"/>
<dbReference type="GO" id="GO:0000775">
    <property type="term" value="C:chromosome, centromeric region"/>
    <property type="evidence" value="ECO:0007669"/>
    <property type="project" value="TreeGrafter"/>
</dbReference>
<accession>A0A0L6UGR2</accession>
<sequence>MTLESSEEELHTIRFASPSHHHEIFHANTHPSDQDEVVNTSYVLLDLPTELLEPVKKQLEGREEPGDVDLTMEIRGRNEEEVVLTTPQATFQLRTVQNSNSVMICGTHHSDPESRKLGLTVLKVVHETIQLTDVTCFPGNRLERIKELLQPHFYTGQTNETRRRIEDSNSPDASPPITLASLYQEVRASDSEIQDYLRQLHVVELDGSLRIISLGYLSTILSALLKCLDELGVGPDERFALGPVVDILTSRSDIHQAALLQILKKFSVNSKIQKFPHDVSYDPHESVGLDPQQVVKMIGLSQLLCIKPTKIESSHNSKDHRYIQKTKVENLLADWKAKLPEQYGHYCTIESLSSHSILSNDEKNITVIPMEKLSLDPKTRMRQLFEIQDKWKIHQIEPFLSPITGGGLKKKFDELVLKFCRKIKEPTASQSNPQPNSDNSSPSETIWLTARNKW</sequence>
<dbReference type="GO" id="GO:0034088">
    <property type="term" value="P:maintenance of mitotic sister chromatid cohesion"/>
    <property type="evidence" value="ECO:0007669"/>
    <property type="project" value="TreeGrafter"/>
</dbReference>
<dbReference type="GO" id="GO:0031390">
    <property type="term" value="C:Ctf18 RFC-like complex"/>
    <property type="evidence" value="ECO:0007669"/>
    <property type="project" value="InterPro"/>
</dbReference>
<evidence type="ECO:0000256" key="2">
    <source>
        <dbReference type="ARBA" id="ARBA00022705"/>
    </source>
</evidence>
<name>A0A0L6UGR2_9BASI</name>
<evidence type="ECO:0000313" key="5">
    <source>
        <dbReference type="Proteomes" id="UP000037035"/>
    </source>
</evidence>
<keyword evidence="5" id="KW-1185">Reference proteome</keyword>
<dbReference type="Proteomes" id="UP000037035">
    <property type="component" value="Unassembled WGS sequence"/>
</dbReference>
<dbReference type="PANTHER" id="PTHR13395">
    <property type="entry name" value="SISTER CHROMATID COHESION PROTEIN DCC1-RELATED"/>
    <property type="match status" value="1"/>
</dbReference>
<evidence type="ECO:0008006" key="6">
    <source>
        <dbReference type="Google" id="ProtNLM"/>
    </source>
</evidence>
<dbReference type="Pfam" id="PF09724">
    <property type="entry name" value="Dcc1"/>
    <property type="match status" value="1"/>
</dbReference>
<protein>
    <recommendedName>
        <fullName evidence="6">Sister chromatid cohesion protein DCC1</fullName>
    </recommendedName>
</protein>
<dbReference type="EMBL" id="LAVV01011496">
    <property type="protein sequence ID" value="KNZ47736.1"/>
    <property type="molecule type" value="Genomic_DNA"/>
</dbReference>
<reference evidence="4 5" key="1">
    <citation type="submission" date="2015-08" db="EMBL/GenBank/DDBJ databases">
        <title>Next Generation Sequencing and Analysis of the Genome of Puccinia sorghi L Schw, the Causal Agent of Maize Common Rust.</title>
        <authorList>
            <person name="Rochi L."/>
            <person name="Burguener G."/>
            <person name="Darino M."/>
            <person name="Turjanski A."/>
            <person name="Kreff E."/>
            <person name="Dieguez M.J."/>
            <person name="Sacco F."/>
        </authorList>
    </citation>
    <scope>NUCLEOTIDE SEQUENCE [LARGE SCALE GENOMIC DNA]</scope>
    <source>
        <strain evidence="4 5">RO10H11247</strain>
    </source>
</reference>
<evidence type="ECO:0000256" key="1">
    <source>
        <dbReference type="ARBA" id="ARBA00007017"/>
    </source>
</evidence>
<dbReference type="STRING" id="27349.A0A0L6UGR2"/>
<comment type="similarity">
    <text evidence="1">Belongs to the DCC1 family.</text>
</comment>
<dbReference type="GO" id="GO:0000785">
    <property type="term" value="C:chromatin"/>
    <property type="evidence" value="ECO:0007669"/>
    <property type="project" value="TreeGrafter"/>
</dbReference>
<dbReference type="AlphaFoldDB" id="A0A0L6UGR2"/>
<feature type="compositionally biased region" description="Low complexity" evidence="3">
    <location>
        <begin position="429"/>
        <end position="443"/>
    </location>
</feature>
<feature type="region of interest" description="Disordered" evidence="3">
    <location>
        <begin position="426"/>
        <end position="445"/>
    </location>
</feature>
<evidence type="ECO:0000313" key="4">
    <source>
        <dbReference type="EMBL" id="KNZ47736.1"/>
    </source>
</evidence>
<gene>
    <name evidence="4" type="ORF">VP01_619g8</name>
</gene>
<evidence type="ECO:0000256" key="3">
    <source>
        <dbReference type="SAM" id="MobiDB-lite"/>
    </source>
</evidence>
<dbReference type="InterPro" id="IPR019128">
    <property type="entry name" value="Dcc1"/>
</dbReference>
<proteinExistence type="inferred from homology"/>
<dbReference type="PANTHER" id="PTHR13395:SF6">
    <property type="entry name" value="SISTER CHROMATID COHESION PROTEIN DCC1"/>
    <property type="match status" value="1"/>
</dbReference>